<dbReference type="PANTHER" id="PTHR23236:SF119">
    <property type="entry name" value="NUCLEAR RNA-BINDING PROTEIN SART-3"/>
    <property type="match status" value="1"/>
</dbReference>
<dbReference type="WBParaSite" id="Pan_g19093.t1">
    <property type="protein sequence ID" value="Pan_g19093.t1"/>
    <property type="gene ID" value="Pan_g19093"/>
</dbReference>
<feature type="region of interest" description="Disordered" evidence="4">
    <location>
        <begin position="811"/>
        <end position="850"/>
    </location>
</feature>
<evidence type="ECO:0000256" key="3">
    <source>
        <dbReference type="PROSITE-ProRule" id="PRU00176"/>
    </source>
</evidence>
<name>A0A7E4VDA2_PANRE</name>
<dbReference type="SMART" id="SM00360">
    <property type="entry name" value="RRM"/>
    <property type="match status" value="2"/>
</dbReference>
<dbReference type="InterPro" id="IPR035979">
    <property type="entry name" value="RBD_domain_sf"/>
</dbReference>
<dbReference type="InterPro" id="IPR011990">
    <property type="entry name" value="TPR-like_helical_dom_sf"/>
</dbReference>
<dbReference type="GO" id="GO:0003723">
    <property type="term" value="F:RNA binding"/>
    <property type="evidence" value="ECO:0007669"/>
    <property type="project" value="UniProtKB-UniRule"/>
</dbReference>
<dbReference type="SUPFAM" id="SSF54928">
    <property type="entry name" value="RNA-binding domain, RBD"/>
    <property type="match status" value="2"/>
</dbReference>
<sequence>MPRKTTIDELLPSRYQKATRKLLHDVDALENDDSDDEAMDSAETAADEAKIRQIREQFVERWTTLPELWLEWIEDEIVNDAPTEYIDELFNKAFSHFRCPNLLARCIQWICEQNVPLEKYDQLIELFGRRPDMGSLLWENYIEMLAMSGTTNKEKVVKHYENLISFPNDALVSAYEQYNQLVDGKVDPKRLTHYQKCLESYKDLVNHQNDWGKWIQDIIGSKDVTFVLHSFEMLLARSPNDAEIWREYLAWLKTTNLQEILTVCHRACHLFVEDVFFWQDYLFQLERFNRPWETLSAVFEEGLSHYHRDCESSSALYRSAIYSRLRYVRKAATGDNAVDYAPVAELFNRAYIDLSERFGAPYFDAECDFRKNYAFFAFNCVGDVELGRKLWREILGSGVANQAKWWIDAVDVERRFGTVEHARNMLYKAVNSVFEEAVPLFDYFVQFERDEGDFEQVSKALKKVNDQLGRINAQQAKKAAQAAKQAKKPIAKAAPNAAPPAQAQAQPEKKRRRPSLSPTDFGSPAKRQALSPEPESSFPEVIIKDKDGFVIPSLPVRLSPRREAPMSPRSSKSPSPSPMSSAPNTASSLLAPVAKKPSPPLPSPASPSPSPPAEPTPQSSSPAQPPSGSDSAVPEVIDPGKTVFVSNLNFKVNEQQLAQFFPKHSAVRLVRKGTNGPSKGFGYIDFATKEDAQEALKRDRDMLNGRPIFISAYSPHDKGESAEFKYSTGIDRTKLFVKNLPKTCSNDQLKEAFAPFGGVVSARIVTQKNGKSKCCGYVDFESEAQTTRAINSQIEIDGRLIEVYISNPPKPKPADEAAALNGPARAAPKPKPKPATTPARGVAPALGARKQRIESFVPRVVATARKPRI</sequence>
<feature type="domain" description="RRM" evidence="5">
    <location>
        <begin position="733"/>
        <end position="808"/>
    </location>
</feature>
<feature type="compositionally biased region" description="Low complexity" evidence="4">
    <location>
        <begin position="565"/>
        <end position="596"/>
    </location>
</feature>
<feature type="compositionally biased region" description="Low complexity" evidence="4">
    <location>
        <begin position="616"/>
        <end position="632"/>
    </location>
</feature>
<evidence type="ECO:0000256" key="4">
    <source>
        <dbReference type="SAM" id="MobiDB-lite"/>
    </source>
</evidence>
<accession>A0A7E4VDA2</accession>
<evidence type="ECO:0000259" key="5">
    <source>
        <dbReference type="PROSITE" id="PS50102"/>
    </source>
</evidence>
<feature type="domain" description="RRM" evidence="5">
    <location>
        <begin position="641"/>
        <end position="729"/>
    </location>
</feature>
<reference evidence="7" key="2">
    <citation type="submission" date="2020-10" db="UniProtKB">
        <authorList>
            <consortium name="WormBaseParasite"/>
        </authorList>
    </citation>
    <scope>IDENTIFICATION</scope>
</reference>
<protein>
    <submittedName>
        <fullName evidence="7">RRM domain-containing protein</fullName>
    </submittedName>
</protein>
<dbReference type="InterPro" id="IPR012677">
    <property type="entry name" value="Nucleotide-bd_a/b_plait_sf"/>
</dbReference>
<keyword evidence="2 3" id="KW-0694">RNA-binding</keyword>
<feature type="compositionally biased region" description="Pro residues" evidence="4">
    <location>
        <begin position="597"/>
        <end position="615"/>
    </location>
</feature>
<dbReference type="Proteomes" id="UP000492821">
    <property type="component" value="Unassembled WGS sequence"/>
</dbReference>
<dbReference type="SUPFAM" id="SSF48452">
    <property type="entry name" value="TPR-like"/>
    <property type="match status" value="1"/>
</dbReference>
<dbReference type="AlphaFoldDB" id="A0A7E4VDA2"/>
<dbReference type="InterPro" id="IPR000504">
    <property type="entry name" value="RRM_dom"/>
</dbReference>
<dbReference type="Gene3D" id="1.25.40.10">
    <property type="entry name" value="Tetratricopeptide repeat domain"/>
    <property type="match status" value="2"/>
</dbReference>
<dbReference type="SMART" id="SM00386">
    <property type="entry name" value="HAT"/>
    <property type="match status" value="5"/>
</dbReference>
<evidence type="ECO:0000256" key="1">
    <source>
        <dbReference type="ARBA" id="ARBA00022737"/>
    </source>
</evidence>
<dbReference type="Pfam" id="PF00076">
    <property type="entry name" value="RRM_1"/>
    <property type="match status" value="2"/>
</dbReference>
<feature type="compositionally biased region" description="Low complexity" evidence="4">
    <location>
        <begin position="491"/>
        <end position="506"/>
    </location>
</feature>
<feature type="region of interest" description="Disordered" evidence="4">
    <location>
        <begin position="555"/>
        <end position="636"/>
    </location>
</feature>
<feature type="compositionally biased region" description="Low complexity" evidence="4">
    <location>
        <begin position="816"/>
        <end position="827"/>
    </location>
</feature>
<feature type="region of interest" description="Disordered" evidence="4">
    <location>
        <begin position="479"/>
        <end position="536"/>
    </location>
</feature>
<evidence type="ECO:0000313" key="7">
    <source>
        <dbReference type="WBParaSite" id="Pan_g19093.t1"/>
    </source>
</evidence>
<keyword evidence="6" id="KW-1185">Reference proteome</keyword>
<dbReference type="PANTHER" id="PTHR23236">
    <property type="entry name" value="EUKARYOTIC TRANSLATION INITIATION FACTOR 4B/4H"/>
    <property type="match status" value="1"/>
</dbReference>
<dbReference type="PROSITE" id="PS50102">
    <property type="entry name" value="RRM"/>
    <property type="match status" value="2"/>
</dbReference>
<reference evidence="6" key="1">
    <citation type="journal article" date="2013" name="Genetics">
        <title>The draft genome and transcriptome of Panagrellus redivivus are shaped by the harsh demands of a free-living lifestyle.</title>
        <authorList>
            <person name="Srinivasan J."/>
            <person name="Dillman A.R."/>
            <person name="Macchietto M.G."/>
            <person name="Heikkinen L."/>
            <person name="Lakso M."/>
            <person name="Fracchia K.M."/>
            <person name="Antoshechkin I."/>
            <person name="Mortazavi A."/>
            <person name="Wong G."/>
            <person name="Sternberg P.W."/>
        </authorList>
    </citation>
    <scope>NUCLEOTIDE SEQUENCE [LARGE SCALE GENOMIC DNA]</scope>
    <source>
        <strain evidence="6">MT8872</strain>
    </source>
</reference>
<proteinExistence type="predicted"/>
<keyword evidence="1" id="KW-0677">Repeat</keyword>
<dbReference type="Gene3D" id="3.30.70.330">
    <property type="match status" value="2"/>
</dbReference>
<organism evidence="6 7">
    <name type="scientific">Panagrellus redivivus</name>
    <name type="common">Microworm</name>
    <dbReference type="NCBI Taxonomy" id="6233"/>
    <lineage>
        <taxon>Eukaryota</taxon>
        <taxon>Metazoa</taxon>
        <taxon>Ecdysozoa</taxon>
        <taxon>Nematoda</taxon>
        <taxon>Chromadorea</taxon>
        <taxon>Rhabditida</taxon>
        <taxon>Tylenchina</taxon>
        <taxon>Panagrolaimomorpha</taxon>
        <taxon>Panagrolaimoidea</taxon>
        <taxon>Panagrolaimidae</taxon>
        <taxon>Panagrellus</taxon>
    </lineage>
</organism>
<evidence type="ECO:0000256" key="2">
    <source>
        <dbReference type="ARBA" id="ARBA00022884"/>
    </source>
</evidence>
<dbReference type="GO" id="GO:0006396">
    <property type="term" value="P:RNA processing"/>
    <property type="evidence" value="ECO:0007669"/>
    <property type="project" value="InterPro"/>
</dbReference>
<dbReference type="InterPro" id="IPR003107">
    <property type="entry name" value="HAT"/>
</dbReference>
<evidence type="ECO:0000313" key="6">
    <source>
        <dbReference type="Proteomes" id="UP000492821"/>
    </source>
</evidence>